<evidence type="ECO:0000256" key="7">
    <source>
        <dbReference type="HAMAP-Rule" id="MF_01008"/>
    </source>
</evidence>
<evidence type="ECO:0000256" key="4">
    <source>
        <dbReference type="ARBA" id="ARBA00023015"/>
    </source>
</evidence>
<accession>A0AAF1KML0</accession>
<dbReference type="GO" id="GO:0000976">
    <property type="term" value="F:transcription cis-regulatory region binding"/>
    <property type="evidence" value="ECO:0007669"/>
    <property type="project" value="TreeGrafter"/>
</dbReference>
<dbReference type="SUPFAM" id="SSF89447">
    <property type="entry name" value="AbrB/MazE/MraZ-like"/>
    <property type="match status" value="1"/>
</dbReference>
<keyword evidence="5 7" id="KW-0238">DNA-binding</keyword>
<dbReference type="Proteomes" id="UP001196068">
    <property type="component" value="Unassembled WGS sequence"/>
</dbReference>
<keyword evidence="10" id="KW-1185">Reference proteome</keyword>
<comment type="caution">
    <text evidence="9">The sequence shown here is derived from an EMBL/GenBank/DDBJ whole genome shotgun (WGS) entry which is preliminary data.</text>
</comment>
<evidence type="ECO:0000256" key="6">
    <source>
        <dbReference type="ARBA" id="ARBA00023163"/>
    </source>
</evidence>
<dbReference type="GO" id="GO:0003700">
    <property type="term" value="F:DNA-binding transcription factor activity"/>
    <property type="evidence" value="ECO:0007669"/>
    <property type="project" value="UniProtKB-UniRule"/>
</dbReference>
<keyword evidence="3" id="KW-0677">Repeat</keyword>
<dbReference type="PANTHER" id="PTHR34701:SF1">
    <property type="entry name" value="TRANSCRIPTIONAL REGULATOR MRAZ"/>
    <property type="match status" value="1"/>
</dbReference>
<reference evidence="9" key="1">
    <citation type="submission" date="2020-01" db="EMBL/GenBank/DDBJ databases">
        <authorList>
            <person name="Rat A."/>
        </authorList>
    </citation>
    <scope>NUCLEOTIDE SEQUENCE</scope>
    <source>
        <strain evidence="9">LMG 28251</strain>
    </source>
</reference>
<evidence type="ECO:0000256" key="5">
    <source>
        <dbReference type="ARBA" id="ARBA00023125"/>
    </source>
</evidence>
<evidence type="ECO:0000256" key="3">
    <source>
        <dbReference type="ARBA" id="ARBA00022737"/>
    </source>
</evidence>
<dbReference type="PANTHER" id="PTHR34701">
    <property type="entry name" value="TRANSCRIPTIONAL REGULATOR MRAZ"/>
    <property type="match status" value="1"/>
</dbReference>
<gene>
    <name evidence="7" type="primary">mraZ</name>
    <name evidence="9" type="ORF">GXW79_11460</name>
</gene>
<dbReference type="InterPro" id="IPR035642">
    <property type="entry name" value="MraZ_N"/>
</dbReference>
<sequence length="151" mass="17128">MRLFLDSHSARLDKKGRVSFPASFRTALERFENRSFYLRPHHLLDCIEGFSEPALEQVDASLAALDAYSEEQELLSLALLGDTSALTYDAEGRFSLAPKLQTHAHIEEALVFVGLGEKFQIWEPVRLERRKIEALALLRAQRPSLPRGPRP</sequence>
<dbReference type="InterPro" id="IPR037914">
    <property type="entry name" value="SpoVT-AbrB_sf"/>
</dbReference>
<comment type="subunit">
    <text evidence="7">Forms oligomers.</text>
</comment>
<comment type="subcellular location">
    <subcellularLocation>
        <location evidence="7">Cytoplasm</location>
        <location evidence="7">Nucleoid</location>
    </subcellularLocation>
</comment>
<evidence type="ECO:0000313" key="9">
    <source>
        <dbReference type="EMBL" id="MBR0655694.1"/>
    </source>
</evidence>
<dbReference type="Pfam" id="PF02381">
    <property type="entry name" value="MraZ"/>
    <property type="match status" value="1"/>
</dbReference>
<evidence type="ECO:0000256" key="2">
    <source>
        <dbReference type="ARBA" id="ARBA00022490"/>
    </source>
</evidence>
<evidence type="ECO:0000259" key="8">
    <source>
        <dbReference type="PROSITE" id="PS51740"/>
    </source>
</evidence>
<dbReference type="GO" id="GO:0009295">
    <property type="term" value="C:nucleoid"/>
    <property type="evidence" value="ECO:0007669"/>
    <property type="project" value="UniProtKB-SubCell"/>
</dbReference>
<dbReference type="InterPro" id="IPR007159">
    <property type="entry name" value="SpoVT-AbrB_dom"/>
</dbReference>
<dbReference type="GO" id="GO:2000143">
    <property type="term" value="P:negative regulation of DNA-templated transcription initiation"/>
    <property type="evidence" value="ECO:0007669"/>
    <property type="project" value="TreeGrafter"/>
</dbReference>
<feature type="domain" description="SpoVT-AbrB" evidence="8">
    <location>
        <begin position="83"/>
        <end position="126"/>
    </location>
</feature>
<dbReference type="InterPro" id="IPR020603">
    <property type="entry name" value="MraZ_dom"/>
</dbReference>
<dbReference type="CDD" id="cd16321">
    <property type="entry name" value="MraZ_C"/>
    <property type="match status" value="1"/>
</dbReference>
<name>A0AAF1KML0_9PROT</name>
<keyword evidence="4 7" id="KW-0805">Transcription regulation</keyword>
<dbReference type="PROSITE" id="PS51740">
    <property type="entry name" value="SPOVT_ABRB"/>
    <property type="match status" value="2"/>
</dbReference>
<comment type="similarity">
    <text evidence="7">Belongs to the MraZ family.</text>
</comment>
<feature type="domain" description="SpoVT-AbrB" evidence="8">
    <location>
        <begin position="7"/>
        <end position="54"/>
    </location>
</feature>
<dbReference type="RefSeq" id="WP_211874537.1">
    <property type="nucleotide sequence ID" value="NZ_JAAEDH010000012.1"/>
</dbReference>
<protein>
    <recommendedName>
        <fullName evidence="1 7">Transcriptional regulator MraZ</fullName>
    </recommendedName>
</protein>
<dbReference type="InterPro" id="IPR038619">
    <property type="entry name" value="MraZ_sf"/>
</dbReference>
<proteinExistence type="inferred from homology"/>
<dbReference type="AlphaFoldDB" id="A0AAF1KML0"/>
<dbReference type="EMBL" id="JAAEDH010000012">
    <property type="protein sequence ID" value="MBR0655694.1"/>
    <property type="molecule type" value="Genomic_DNA"/>
</dbReference>
<dbReference type="HAMAP" id="MF_01008">
    <property type="entry name" value="MraZ"/>
    <property type="match status" value="1"/>
</dbReference>
<reference evidence="9" key="2">
    <citation type="journal article" date="2021" name="Syst. Appl. Microbiol.">
        <title>Roseomonas hellenica sp. nov., isolated from roots of wild-growing Alkanna tinctoria.</title>
        <authorList>
            <person name="Rat A."/>
            <person name="Naranjo H.D."/>
            <person name="Lebbe L."/>
            <person name="Cnockaert M."/>
            <person name="Krigas N."/>
            <person name="Grigoriadou K."/>
            <person name="Maloupa E."/>
            <person name="Willems A."/>
        </authorList>
    </citation>
    <scope>NUCLEOTIDE SEQUENCE</scope>
    <source>
        <strain evidence="9">LMG 28251</strain>
    </source>
</reference>
<dbReference type="CDD" id="cd16320">
    <property type="entry name" value="MraZ_N"/>
    <property type="match status" value="1"/>
</dbReference>
<dbReference type="InterPro" id="IPR035644">
    <property type="entry name" value="MraZ_C"/>
</dbReference>
<organism evidence="9 10">
    <name type="scientific">Plastoroseomonas arctica</name>
    <dbReference type="NCBI Taxonomy" id="1509237"/>
    <lineage>
        <taxon>Bacteria</taxon>
        <taxon>Pseudomonadati</taxon>
        <taxon>Pseudomonadota</taxon>
        <taxon>Alphaproteobacteria</taxon>
        <taxon>Acetobacterales</taxon>
        <taxon>Acetobacteraceae</taxon>
        <taxon>Plastoroseomonas</taxon>
    </lineage>
</organism>
<evidence type="ECO:0000256" key="1">
    <source>
        <dbReference type="ARBA" id="ARBA00013860"/>
    </source>
</evidence>
<dbReference type="InterPro" id="IPR003444">
    <property type="entry name" value="MraZ"/>
</dbReference>
<keyword evidence="6 7" id="KW-0804">Transcription</keyword>
<dbReference type="Gene3D" id="3.40.1550.20">
    <property type="entry name" value="Transcriptional regulator MraZ domain"/>
    <property type="match status" value="1"/>
</dbReference>
<dbReference type="GO" id="GO:0005737">
    <property type="term" value="C:cytoplasm"/>
    <property type="evidence" value="ECO:0007669"/>
    <property type="project" value="UniProtKB-UniRule"/>
</dbReference>
<evidence type="ECO:0000313" key="10">
    <source>
        <dbReference type="Proteomes" id="UP001196068"/>
    </source>
</evidence>
<keyword evidence="2 7" id="KW-0963">Cytoplasm</keyword>